<keyword evidence="5" id="KW-1185">Reference proteome</keyword>
<reference evidence="4 5" key="1">
    <citation type="submission" date="2024-11" db="EMBL/GenBank/DDBJ databases">
        <title>Adaptive evolution of stress response genes in parasites aligns with host niche diversity.</title>
        <authorList>
            <person name="Hahn C."/>
            <person name="Resl P."/>
        </authorList>
    </citation>
    <scope>NUCLEOTIDE SEQUENCE [LARGE SCALE GENOMIC DNA]</scope>
    <source>
        <strain evidence="4">EGGRZ-B1_66</strain>
        <tissue evidence="4">Body</tissue>
    </source>
</reference>
<evidence type="ECO:0000256" key="1">
    <source>
        <dbReference type="ARBA" id="ARBA00013191"/>
    </source>
</evidence>
<evidence type="ECO:0000313" key="5">
    <source>
        <dbReference type="Proteomes" id="UP001626550"/>
    </source>
</evidence>
<dbReference type="AlphaFoldDB" id="A0ABD2Q747"/>
<dbReference type="Proteomes" id="UP001626550">
    <property type="component" value="Unassembled WGS sequence"/>
</dbReference>
<sequence>MSSSGEFIPKQKVVINSLKGHLGHSLGACGATELALTLRASKQGLVLSTANLDSPLSYEEEVLPRLRQFDEHSASKCLHLLKNNCVLPLAAQRSVPWPADCPYFFKNSFGFGGTNVSLLLRLL</sequence>
<dbReference type="GO" id="GO:0004315">
    <property type="term" value="F:3-oxoacyl-[acyl-carrier-protein] synthase activity"/>
    <property type="evidence" value="ECO:0007669"/>
    <property type="project" value="UniProtKB-EC"/>
</dbReference>
<dbReference type="PANTHER" id="PTHR11712">
    <property type="entry name" value="POLYKETIDE SYNTHASE-RELATED"/>
    <property type="match status" value="1"/>
</dbReference>
<accession>A0ABD2Q747</accession>
<gene>
    <name evidence="4" type="ORF">Ciccas_005971</name>
</gene>
<name>A0ABD2Q747_9PLAT</name>
<comment type="caution">
    <text evidence="4">The sequence shown here is derived from an EMBL/GenBank/DDBJ whole genome shotgun (WGS) entry which is preliminary data.</text>
</comment>
<evidence type="ECO:0000313" key="4">
    <source>
        <dbReference type="EMBL" id="KAL3315394.1"/>
    </source>
</evidence>
<dbReference type="EC" id="2.3.1.41" evidence="1"/>
<keyword evidence="2" id="KW-0808">Transferase</keyword>
<proteinExistence type="predicted"/>
<protein>
    <recommendedName>
        <fullName evidence="1">beta-ketoacyl-[acyl-carrier-protein] synthase I</fullName>
        <ecNumber evidence="1">2.3.1.41</ecNumber>
    </recommendedName>
</protein>
<evidence type="ECO:0000259" key="3">
    <source>
        <dbReference type="Pfam" id="PF02801"/>
    </source>
</evidence>
<dbReference type="PANTHER" id="PTHR11712:SF336">
    <property type="entry name" value="3-OXOACYL-[ACYL-CARRIER-PROTEIN] SYNTHASE, MITOCHONDRIAL"/>
    <property type="match status" value="1"/>
</dbReference>
<dbReference type="InterPro" id="IPR014031">
    <property type="entry name" value="Ketoacyl_synth_C"/>
</dbReference>
<dbReference type="InterPro" id="IPR016039">
    <property type="entry name" value="Thiolase-like"/>
</dbReference>
<feature type="domain" description="Beta-ketoacyl synthase C-terminal" evidence="3">
    <location>
        <begin position="10"/>
        <end position="52"/>
    </location>
</feature>
<dbReference type="SUPFAM" id="SSF53901">
    <property type="entry name" value="Thiolase-like"/>
    <property type="match status" value="1"/>
</dbReference>
<organism evidence="4 5">
    <name type="scientific">Cichlidogyrus casuarinus</name>
    <dbReference type="NCBI Taxonomy" id="1844966"/>
    <lineage>
        <taxon>Eukaryota</taxon>
        <taxon>Metazoa</taxon>
        <taxon>Spiralia</taxon>
        <taxon>Lophotrochozoa</taxon>
        <taxon>Platyhelminthes</taxon>
        <taxon>Monogenea</taxon>
        <taxon>Monopisthocotylea</taxon>
        <taxon>Dactylogyridea</taxon>
        <taxon>Ancyrocephalidae</taxon>
        <taxon>Cichlidogyrus</taxon>
    </lineage>
</organism>
<dbReference type="EMBL" id="JBJKFK010000761">
    <property type="protein sequence ID" value="KAL3315394.1"/>
    <property type="molecule type" value="Genomic_DNA"/>
</dbReference>
<dbReference type="Pfam" id="PF02801">
    <property type="entry name" value="Ketoacyl-synt_C"/>
    <property type="match status" value="1"/>
</dbReference>
<dbReference type="Gene3D" id="3.40.47.10">
    <property type="match status" value="1"/>
</dbReference>
<evidence type="ECO:0000256" key="2">
    <source>
        <dbReference type="ARBA" id="ARBA00022679"/>
    </source>
</evidence>
<dbReference type="InterPro" id="IPR000794">
    <property type="entry name" value="Beta-ketoacyl_synthase"/>
</dbReference>